<evidence type="ECO:0000313" key="3">
    <source>
        <dbReference type="Proteomes" id="UP000015106"/>
    </source>
</evidence>
<accession>A0A8R7PBQ5</accession>
<evidence type="ECO:0000313" key="2">
    <source>
        <dbReference type="EnsemblPlants" id="TuG1812G0200001699.01.T02"/>
    </source>
</evidence>
<dbReference type="AlphaFoldDB" id="A0A8R7PBQ5"/>
<gene>
    <name evidence="2" type="primary">LOC125536171</name>
</gene>
<dbReference type="Proteomes" id="UP000015106">
    <property type="component" value="Chromosome 2"/>
</dbReference>
<reference evidence="2" key="2">
    <citation type="submission" date="2018-03" db="EMBL/GenBank/DDBJ databases">
        <title>The Triticum urartu genome reveals the dynamic nature of wheat genome evolution.</title>
        <authorList>
            <person name="Ling H."/>
            <person name="Ma B."/>
            <person name="Shi X."/>
            <person name="Liu H."/>
            <person name="Dong L."/>
            <person name="Sun H."/>
            <person name="Cao Y."/>
            <person name="Gao Q."/>
            <person name="Zheng S."/>
            <person name="Li Y."/>
            <person name="Yu Y."/>
            <person name="Du H."/>
            <person name="Qi M."/>
            <person name="Li Y."/>
            <person name="Yu H."/>
            <person name="Cui Y."/>
            <person name="Wang N."/>
            <person name="Chen C."/>
            <person name="Wu H."/>
            <person name="Zhao Y."/>
            <person name="Zhang J."/>
            <person name="Li Y."/>
            <person name="Zhou W."/>
            <person name="Zhang B."/>
            <person name="Hu W."/>
            <person name="Eijk M."/>
            <person name="Tang J."/>
            <person name="Witsenboer H."/>
            <person name="Zhao S."/>
            <person name="Li Z."/>
            <person name="Zhang A."/>
            <person name="Wang D."/>
            <person name="Liang C."/>
        </authorList>
    </citation>
    <scope>NUCLEOTIDE SEQUENCE [LARGE SCALE GENOMIC DNA]</scope>
    <source>
        <strain evidence="2">cv. G1812</strain>
    </source>
</reference>
<keyword evidence="3" id="KW-1185">Reference proteome</keyword>
<proteinExistence type="predicted"/>
<evidence type="ECO:0000256" key="1">
    <source>
        <dbReference type="SAM" id="MobiDB-lite"/>
    </source>
</evidence>
<protein>
    <submittedName>
        <fullName evidence="2">Uncharacterized protein</fullName>
    </submittedName>
</protein>
<dbReference type="EnsemblPlants" id="TuG1812G0200001699.01.T02">
    <property type="protein sequence ID" value="TuG1812G0200001699.01.T02"/>
    <property type="gene ID" value="TuG1812G0200001699.01"/>
</dbReference>
<organism evidence="2 3">
    <name type="scientific">Triticum urartu</name>
    <name type="common">Red wild einkorn</name>
    <name type="synonym">Crithodium urartu</name>
    <dbReference type="NCBI Taxonomy" id="4572"/>
    <lineage>
        <taxon>Eukaryota</taxon>
        <taxon>Viridiplantae</taxon>
        <taxon>Streptophyta</taxon>
        <taxon>Embryophyta</taxon>
        <taxon>Tracheophyta</taxon>
        <taxon>Spermatophyta</taxon>
        <taxon>Magnoliopsida</taxon>
        <taxon>Liliopsida</taxon>
        <taxon>Poales</taxon>
        <taxon>Poaceae</taxon>
        <taxon>BOP clade</taxon>
        <taxon>Pooideae</taxon>
        <taxon>Triticodae</taxon>
        <taxon>Triticeae</taxon>
        <taxon>Triticinae</taxon>
        <taxon>Triticum</taxon>
    </lineage>
</organism>
<dbReference type="Gramene" id="TuG1812G0200001699.01.T02">
    <property type="protein sequence ID" value="TuG1812G0200001699.01.T02"/>
    <property type="gene ID" value="TuG1812G0200001699.01"/>
</dbReference>
<reference evidence="2" key="3">
    <citation type="submission" date="2022-06" db="UniProtKB">
        <authorList>
            <consortium name="EnsemblPlants"/>
        </authorList>
    </citation>
    <scope>IDENTIFICATION</scope>
</reference>
<feature type="region of interest" description="Disordered" evidence="1">
    <location>
        <begin position="1"/>
        <end position="35"/>
    </location>
</feature>
<name>A0A8R7PBQ5_TRIUA</name>
<reference evidence="3" key="1">
    <citation type="journal article" date="2013" name="Nature">
        <title>Draft genome of the wheat A-genome progenitor Triticum urartu.</title>
        <authorList>
            <person name="Ling H.Q."/>
            <person name="Zhao S."/>
            <person name="Liu D."/>
            <person name="Wang J."/>
            <person name="Sun H."/>
            <person name="Zhang C."/>
            <person name="Fan H."/>
            <person name="Li D."/>
            <person name="Dong L."/>
            <person name="Tao Y."/>
            <person name="Gao C."/>
            <person name="Wu H."/>
            <person name="Li Y."/>
            <person name="Cui Y."/>
            <person name="Guo X."/>
            <person name="Zheng S."/>
            <person name="Wang B."/>
            <person name="Yu K."/>
            <person name="Liang Q."/>
            <person name="Yang W."/>
            <person name="Lou X."/>
            <person name="Chen J."/>
            <person name="Feng M."/>
            <person name="Jian J."/>
            <person name="Zhang X."/>
            <person name="Luo G."/>
            <person name="Jiang Y."/>
            <person name="Liu J."/>
            <person name="Wang Z."/>
            <person name="Sha Y."/>
            <person name="Zhang B."/>
            <person name="Wu H."/>
            <person name="Tang D."/>
            <person name="Shen Q."/>
            <person name="Xue P."/>
            <person name="Zou S."/>
            <person name="Wang X."/>
            <person name="Liu X."/>
            <person name="Wang F."/>
            <person name="Yang Y."/>
            <person name="An X."/>
            <person name="Dong Z."/>
            <person name="Zhang K."/>
            <person name="Zhang X."/>
            <person name="Luo M.C."/>
            <person name="Dvorak J."/>
            <person name="Tong Y."/>
            <person name="Wang J."/>
            <person name="Yang H."/>
            <person name="Li Z."/>
            <person name="Wang D."/>
            <person name="Zhang A."/>
            <person name="Wang J."/>
        </authorList>
    </citation>
    <scope>NUCLEOTIDE SEQUENCE</scope>
    <source>
        <strain evidence="3">cv. G1812</strain>
    </source>
</reference>
<sequence length="108" mass="12110">TRPNVYHSSIPGAASSQRKRQSWAAALASSPPPAPRCRCWSRWQNFKLGRAKSHISFSGGDKGGSLLFIGVKIQSWEQLLLTKGYAPNAKIDRSSKSRRRLLYSLNYF</sequence>